<dbReference type="AlphaFoldDB" id="A0A0B7AYW1"/>
<organism evidence="1">
    <name type="scientific">Arion vulgaris</name>
    <dbReference type="NCBI Taxonomy" id="1028688"/>
    <lineage>
        <taxon>Eukaryota</taxon>
        <taxon>Metazoa</taxon>
        <taxon>Spiralia</taxon>
        <taxon>Lophotrochozoa</taxon>
        <taxon>Mollusca</taxon>
        <taxon>Gastropoda</taxon>
        <taxon>Heterobranchia</taxon>
        <taxon>Euthyneura</taxon>
        <taxon>Panpulmonata</taxon>
        <taxon>Eupulmonata</taxon>
        <taxon>Stylommatophora</taxon>
        <taxon>Helicina</taxon>
        <taxon>Arionoidea</taxon>
        <taxon>Arionidae</taxon>
        <taxon>Arion</taxon>
    </lineage>
</organism>
<gene>
    <name evidence="1" type="primary">ORF150407</name>
</gene>
<name>A0A0B7AYW1_9EUPU</name>
<proteinExistence type="predicted"/>
<evidence type="ECO:0000313" key="1">
    <source>
        <dbReference type="EMBL" id="CEK85817.1"/>
    </source>
</evidence>
<reference evidence="1" key="1">
    <citation type="submission" date="2014-12" db="EMBL/GenBank/DDBJ databases">
        <title>Insight into the proteome of Arion vulgaris.</title>
        <authorList>
            <person name="Aradska J."/>
            <person name="Bulat T."/>
            <person name="Smidak R."/>
            <person name="Sarate P."/>
            <person name="Gangsoo J."/>
            <person name="Sialana F."/>
            <person name="Bilban M."/>
            <person name="Lubec G."/>
        </authorList>
    </citation>
    <scope>NUCLEOTIDE SEQUENCE</scope>
    <source>
        <tissue evidence="1">Skin</tissue>
    </source>
</reference>
<sequence>MVKVYRLLKVDQEEMNCSRVEKKEDGETQTWYQTPCRIRLSRDSYNVPA</sequence>
<accession>A0A0B7AYW1</accession>
<protein>
    <submittedName>
        <fullName evidence="1">Uncharacterized protein</fullName>
    </submittedName>
</protein>
<dbReference type="EMBL" id="HACG01038952">
    <property type="protein sequence ID" value="CEK85817.1"/>
    <property type="molecule type" value="Transcribed_RNA"/>
</dbReference>